<reference evidence="4 5" key="1">
    <citation type="submission" date="2019-02" db="EMBL/GenBank/DDBJ databases">
        <title>Paenibacillus sp. nov., isolated from surface-sterilized tissue of Thalictrum simplex L.</title>
        <authorList>
            <person name="Tuo L."/>
        </authorList>
    </citation>
    <scope>NUCLEOTIDE SEQUENCE [LARGE SCALE GENOMIC DNA]</scope>
    <source>
        <strain evidence="4 5">N2SHLJ1</strain>
    </source>
</reference>
<feature type="transmembrane region" description="Helical" evidence="2">
    <location>
        <begin position="142"/>
        <end position="160"/>
    </location>
</feature>
<evidence type="ECO:0000256" key="2">
    <source>
        <dbReference type="SAM" id="Phobius"/>
    </source>
</evidence>
<dbReference type="Proteomes" id="UP000293142">
    <property type="component" value="Unassembled WGS sequence"/>
</dbReference>
<keyword evidence="2" id="KW-0472">Membrane</keyword>
<protein>
    <submittedName>
        <fullName evidence="4">Polysaccharide biosynthesis protein</fullName>
    </submittedName>
</protein>
<feature type="transmembrane region" description="Helical" evidence="2">
    <location>
        <begin position="101"/>
        <end position="122"/>
    </location>
</feature>
<feature type="domain" description="Polysaccharide biosynthesis protein CapD-like" evidence="3">
    <location>
        <begin position="282"/>
        <end position="564"/>
    </location>
</feature>
<dbReference type="InterPro" id="IPR003869">
    <property type="entry name" value="Polysac_CapD-like"/>
</dbReference>
<evidence type="ECO:0000313" key="5">
    <source>
        <dbReference type="Proteomes" id="UP000293142"/>
    </source>
</evidence>
<organism evidence="4 5">
    <name type="scientific">Paenibacillus thalictri</name>
    <dbReference type="NCBI Taxonomy" id="2527873"/>
    <lineage>
        <taxon>Bacteria</taxon>
        <taxon>Bacillati</taxon>
        <taxon>Bacillota</taxon>
        <taxon>Bacilli</taxon>
        <taxon>Bacillales</taxon>
        <taxon>Paenibacillaceae</taxon>
        <taxon>Paenibacillus</taxon>
    </lineage>
</organism>
<evidence type="ECO:0000259" key="3">
    <source>
        <dbReference type="Pfam" id="PF02719"/>
    </source>
</evidence>
<dbReference type="EMBL" id="SIRE01000029">
    <property type="protein sequence ID" value="TBL70848.1"/>
    <property type="molecule type" value="Genomic_DNA"/>
</dbReference>
<keyword evidence="2" id="KW-1133">Transmembrane helix</keyword>
<dbReference type="PANTHER" id="PTHR43318:SF1">
    <property type="entry name" value="POLYSACCHARIDE BIOSYNTHESIS PROTEIN EPSC-RELATED"/>
    <property type="match status" value="1"/>
</dbReference>
<name>A0A4Q9DJ27_9BACL</name>
<feature type="transmembrane region" description="Helical" evidence="2">
    <location>
        <begin position="7"/>
        <end position="30"/>
    </location>
</feature>
<dbReference type="Pfam" id="PF02719">
    <property type="entry name" value="Polysacc_synt_2"/>
    <property type="match status" value="1"/>
</dbReference>
<gene>
    <name evidence="4" type="ORF">EYB31_31890</name>
</gene>
<dbReference type="PANTHER" id="PTHR43318">
    <property type="entry name" value="UDP-N-ACETYLGLUCOSAMINE 4,6-DEHYDRATASE"/>
    <property type="match status" value="1"/>
</dbReference>
<dbReference type="CDD" id="cd05237">
    <property type="entry name" value="UDP_invert_4-6DH_SDR_e"/>
    <property type="match status" value="1"/>
</dbReference>
<dbReference type="Gene3D" id="3.40.50.720">
    <property type="entry name" value="NAD(P)-binding Rossmann-like Domain"/>
    <property type="match status" value="2"/>
</dbReference>
<dbReference type="RefSeq" id="WP_131017565.1">
    <property type="nucleotide sequence ID" value="NZ_SIRE01000029.1"/>
</dbReference>
<dbReference type="Pfam" id="PF13727">
    <property type="entry name" value="CoA_binding_3"/>
    <property type="match status" value="1"/>
</dbReference>
<dbReference type="SUPFAM" id="SSF51735">
    <property type="entry name" value="NAD(P)-binding Rossmann-fold domains"/>
    <property type="match status" value="2"/>
</dbReference>
<dbReference type="OrthoDB" id="9803111at2"/>
<sequence length="607" mass="66931">MKLSQKLSIFLIADTAIIWASIMLCYYLRFDGTIPKEYVKQMMVNGCMATVVCLVSMYLFRLYHRIWRYASVGELLSILKGVALGHIISYALTYLWTGKVIPLSITVLSFESMLLLMGGVRFARRVVNRGGQPKTTVAKKKALIIGAGSCGVMVAGKLQANPDARMYPVAFVDDDPRKLHQDICGIPVMGDRSRIADIVKIQQIEEIIIAMPSAPKKAISGFIDICKLTKANLKIIPRIDDLIHGRLSTNEIRNVEVEDLLGREPVKVDLAGIADYVQNKVVLITGAGGSIGSELCRQIAPYNPRKLVVLGHGENSIYAIEQELRRLFPELQIEPVIADVQDMGRMKIIFERLSPQVVFHAAAHKHVPLMEKNPSEAIKNNVFGTKNVALCADLYRAEKFVLVSTDKAVNPTSVMGATKRIAEMFIQSMNANSSTKFVAVRFGNVLGSRGSVIPQFKQQIATGGPVTVTHPEMIRYFMTIPEAVQLVIQAGAFAGGGEVFILDMGKPVKIIDLAEDLIRLSGFEPNVDIDIVMTGIRPGEKLYEELLTSEEGLGSTRHDRIFIGKPANISKAALEKEIGMLEKVIGEEQGAIREMIKHIVPTYQNVS</sequence>
<comment type="caution">
    <text evidence="4">The sequence shown here is derived from an EMBL/GenBank/DDBJ whole genome shotgun (WGS) entry which is preliminary data.</text>
</comment>
<dbReference type="InterPro" id="IPR036291">
    <property type="entry name" value="NAD(P)-bd_dom_sf"/>
</dbReference>
<feature type="transmembrane region" description="Helical" evidence="2">
    <location>
        <begin position="42"/>
        <end position="63"/>
    </location>
</feature>
<keyword evidence="2" id="KW-0812">Transmembrane</keyword>
<evidence type="ECO:0000256" key="1">
    <source>
        <dbReference type="ARBA" id="ARBA00007430"/>
    </source>
</evidence>
<dbReference type="InterPro" id="IPR051203">
    <property type="entry name" value="Polysaccharide_Synthase-Rel"/>
</dbReference>
<evidence type="ECO:0000313" key="4">
    <source>
        <dbReference type="EMBL" id="TBL70848.1"/>
    </source>
</evidence>
<feature type="transmembrane region" description="Helical" evidence="2">
    <location>
        <begin position="75"/>
        <end position="95"/>
    </location>
</feature>
<proteinExistence type="inferred from homology"/>
<comment type="similarity">
    <text evidence="1">Belongs to the polysaccharide synthase family.</text>
</comment>
<dbReference type="AlphaFoldDB" id="A0A4Q9DJ27"/>
<keyword evidence="5" id="KW-1185">Reference proteome</keyword>
<accession>A0A4Q9DJ27</accession>